<evidence type="ECO:0000256" key="5">
    <source>
        <dbReference type="ARBA" id="ARBA00023172"/>
    </source>
</evidence>
<dbReference type="GO" id="GO:0015074">
    <property type="term" value="P:DNA integration"/>
    <property type="evidence" value="ECO:0007669"/>
    <property type="project" value="UniProtKB-KW"/>
</dbReference>
<dbReference type="Proteomes" id="UP000199213">
    <property type="component" value="Unassembled WGS sequence"/>
</dbReference>
<evidence type="ECO:0000259" key="9">
    <source>
        <dbReference type="PROSITE" id="PS51900"/>
    </source>
</evidence>
<feature type="domain" description="HTH gntR-type" evidence="7">
    <location>
        <begin position="403"/>
        <end position="471"/>
    </location>
</feature>
<keyword evidence="5" id="KW-0233">DNA recombination</keyword>
<dbReference type="InterPro" id="IPR000524">
    <property type="entry name" value="Tscrpt_reg_HTH_GntR"/>
</dbReference>
<dbReference type="GO" id="GO:0003700">
    <property type="term" value="F:DNA-binding transcription factor activity"/>
    <property type="evidence" value="ECO:0007669"/>
    <property type="project" value="InterPro"/>
</dbReference>
<feature type="domain" description="Tyr recombinase" evidence="8">
    <location>
        <begin position="186"/>
        <end position="386"/>
    </location>
</feature>
<dbReference type="PANTHER" id="PTHR30349">
    <property type="entry name" value="PHAGE INTEGRASE-RELATED"/>
    <property type="match status" value="1"/>
</dbReference>
<dbReference type="InterPro" id="IPR002104">
    <property type="entry name" value="Integrase_catalytic"/>
</dbReference>
<dbReference type="PROSITE" id="PS50949">
    <property type="entry name" value="HTH_GNTR"/>
    <property type="match status" value="1"/>
</dbReference>
<dbReference type="InterPro" id="IPR036388">
    <property type="entry name" value="WH-like_DNA-bd_sf"/>
</dbReference>
<reference evidence="11" key="1">
    <citation type="submission" date="2016-10" db="EMBL/GenBank/DDBJ databases">
        <authorList>
            <person name="Varghese N."/>
            <person name="Submissions S."/>
        </authorList>
    </citation>
    <scope>NUCLEOTIDE SEQUENCE [LARGE SCALE GENOMIC DNA]</scope>
    <source>
        <strain evidence="11">DSM 45460</strain>
    </source>
</reference>
<evidence type="ECO:0000256" key="4">
    <source>
        <dbReference type="ARBA" id="ARBA00023163"/>
    </source>
</evidence>
<dbReference type="CDD" id="cd01189">
    <property type="entry name" value="INT_ICEBs1_C_like"/>
    <property type="match status" value="1"/>
</dbReference>
<feature type="domain" description="Core-binding (CB)" evidence="9">
    <location>
        <begin position="70"/>
        <end position="165"/>
    </location>
</feature>
<dbReference type="Gene3D" id="1.10.150.130">
    <property type="match status" value="1"/>
</dbReference>
<protein>
    <submittedName>
        <fullName evidence="10">Site-specific recombinase XerD</fullName>
    </submittedName>
</protein>
<evidence type="ECO:0000256" key="3">
    <source>
        <dbReference type="ARBA" id="ARBA00023125"/>
    </source>
</evidence>
<dbReference type="InterPro" id="IPR011010">
    <property type="entry name" value="DNA_brk_join_enz"/>
</dbReference>
<evidence type="ECO:0000313" key="10">
    <source>
        <dbReference type="EMBL" id="SDK54826.1"/>
    </source>
</evidence>
<dbReference type="SUPFAM" id="SSF46785">
    <property type="entry name" value="Winged helix' DNA-binding domain"/>
    <property type="match status" value="1"/>
</dbReference>
<gene>
    <name evidence="10" type="ORF">SAMN04487820_10975</name>
</gene>
<dbReference type="SMART" id="SM00345">
    <property type="entry name" value="HTH_GNTR"/>
    <property type="match status" value="1"/>
</dbReference>
<evidence type="ECO:0000256" key="1">
    <source>
        <dbReference type="ARBA" id="ARBA00022908"/>
    </source>
</evidence>
<dbReference type="Gene3D" id="1.10.10.10">
    <property type="entry name" value="Winged helix-like DNA-binding domain superfamily/Winged helix DNA-binding domain"/>
    <property type="match status" value="1"/>
</dbReference>
<keyword evidence="1" id="KW-0229">DNA integration</keyword>
<keyword evidence="4" id="KW-0804">Transcription</keyword>
<dbReference type="Pfam" id="PF00392">
    <property type="entry name" value="GntR"/>
    <property type="match status" value="1"/>
</dbReference>
<dbReference type="GO" id="GO:0006310">
    <property type="term" value="P:DNA recombination"/>
    <property type="evidence" value="ECO:0007669"/>
    <property type="project" value="UniProtKB-KW"/>
</dbReference>
<dbReference type="Gene3D" id="1.10.443.10">
    <property type="entry name" value="Intergrase catalytic core"/>
    <property type="match status" value="1"/>
</dbReference>
<keyword evidence="2" id="KW-0805">Transcription regulation</keyword>
<dbReference type="CDD" id="cd07377">
    <property type="entry name" value="WHTH_GntR"/>
    <property type="match status" value="1"/>
</dbReference>
<evidence type="ECO:0000313" key="11">
    <source>
        <dbReference type="Proteomes" id="UP000199213"/>
    </source>
</evidence>
<dbReference type="InterPro" id="IPR044068">
    <property type="entry name" value="CB"/>
</dbReference>
<dbReference type="PANTHER" id="PTHR30349:SF91">
    <property type="entry name" value="INTA PROTEIN"/>
    <property type="match status" value="1"/>
</dbReference>
<keyword evidence="11" id="KW-1185">Reference proteome</keyword>
<dbReference type="AlphaFoldDB" id="A0A1G9CT33"/>
<dbReference type="Pfam" id="PF14659">
    <property type="entry name" value="Phage_int_SAM_3"/>
    <property type="match status" value="1"/>
</dbReference>
<keyword evidence="3 6" id="KW-0238">DNA-binding</keyword>
<proteinExistence type="predicted"/>
<dbReference type="PROSITE" id="PS51898">
    <property type="entry name" value="TYR_RECOMBINASE"/>
    <property type="match status" value="1"/>
</dbReference>
<dbReference type="InterPro" id="IPR036390">
    <property type="entry name" value="WH_DNA-bd_sf"/>
</dbReference>
<dbReference type="Pfam" id="PF00589">
    <property type="entry name" value="Phage_integrase"/>
    <property type="match status" value="1"/>
</dbReference>
<dbReference type="InterPro" id="IPR050090">
    <property type="entry name" value="Tyrosine_recombinase_XerCD"/>
</dbReference>
<dbReference type="PROSITE" id="PS51900">
    <property type="entry name" value="CB"/>
    <property type="match status" value="1"/>
</dbReference>
<dbReference type="SUPFAM" id="SSF56349">
    <property type="entry name" value="DNA breaking-rejoining enzymes"/>
    <property type="match status" value="1"/>
</dbReference>
<accession>A0A1G9CT33</accession>
<name>A0A1G9CT33_ACTMZ</name>
<evidence type="ECO:0000256" key="2">
    <source>
        <dbReference type="ARBA" id="ARBA00023015"/>
    </source>
</evidence>
<evidence type="ECO:0000259" key="8">
    <source>
        <dbReference type="PROSITE" id="PS51898"/>
    </source>
</evidence>
<sequence length="477" mass="53894">MSMATRKRRSRGNIEERGDGFRVRVYAGVDPLTGKQHYLKETHGSYREAEKALTRLQKQVDEKRHPRSNVTISQVLEQWLEVARHEDSTRERYQDLIRLYIEPTFGTTAAAKIDAELLERFYARLRDCKDLCGGKRARDHECTPLAANTVRKIHFIFRSAFDRAVRWRYLSVNQAEIAQPPSFERSEPDPPSAAEAASLLREASEDPQWCLLLWLTMVTGCRRGELCALRWGDVDLATGMLSIERSYSKTRERAREKSTKTRQRRRIALDTHTVELLRDHREQARSNCAALGTGFDDNAFVFSTEPDGSAPLLPRSVSQRYRRLAQRLELRSTRLHALRHYSATELLANGTDLRTVAGRLGHVDGGVTTLNTYAGWVTEADRKAANTIADTVPRPEPANRQPRSPYEHLAAELRDAITTGTYSPGDELPTVTDLATTHGLSTGTVQRAITLLRQEGLIDVARGRRATVADQNSRATH</sequence>
<dbReference type="GO" id="GO:0003677">
    <property type="term" value="F:DNA binding"/>
    <property type="evidence" value="ECO:0007669"/>
    <property type="project" value="UniProtKB-UniRule"/>
</dbReference>
<dbReference type="RefSeq" id="WP_218120175.1">
    <property type="nucleotide sequence ID" value="NZ_FNFM01000009.1"/>
</dbReference>
<evidence type="ECO:0000259" key="7">
    <source>
        <dbReference type="PROSITE" id="PS50949"/>
    </source>
</evidence>
<organism evidence="10 11">
    <name type="scientific">Actinopolyspora mzabensis</name>
    <dbReference type="NCBI Taxonomy" id="995066"/>
    <lineage>
        <taxon>Bacteria</taxon>
        <taxon>Bacillati</taxon>
        <taxon>Actinomycetota</taxon>
        <taxon>Actinomycetes</taxon>
        <taxon>Actinopolysporales</taxon>
        <taxon>Actinopolysporaceae</taxon>
        <taxon>Actinopolyspora</taxon>
    </lineage>
</organism>
<dbReference type="InterPro" id="IPR010998">
    <property type="entry name" value="Integrase_recombinase_N"/>
</dbReference>
<dbReference type="EMBL" id="FNFM01000009">
    <property type="protein sequence ID" value="SDK54826.1"/>
    <property type="molecule type" value="Genomic_DNA"/>
</dbReference>
<evidence type="ECO:0000256" key="6">
    <source>
        <dbReference type="PROSITE-ProRule" id="PRU01248"/>
    </source>
</evidence>
<dbReference type="InterPro" id="IPR013762">
    <property type="entry name" value="Integrase-like_cat_sf"/>
</dbReference>
<dbReference type="InterPro" id="IPR004107">
    <property type="entry name" value="Integrase_SAM-like_N"/>
</dbReference>